<dbReference type="SUPFAM" id="SSF51905">
    <property type="entry name" value="FAD/NAD(P)-binding domain"/>
    <property type="match status" value="1"/>
</dbReference>
<evidence type="ECO:0000256" key="3">
    <source>
        <dbReference type="ARBA" id="ARBA00022827"/>
    </source>
</evidence>
<evidence type="ECO:0000256" key="4">
    <source>
        <dbReference type="ARBA" id="ARBA00023002"/>
    </source>
</evidence>
<comment type="caution">
    <text evidence="8">The sequence shown here is derived from an EMBL/GenBank/DDBJ whole genome shotgun (WGS) entry which is preliminary data.</text>
</comment>
<sequence>MVGINPADRDADGVSSEVPIQQSNRGELGSSLEASSSTPSTHSPPALVSTPSRNSTARFRDPSWMYHPTGQRFVEQEESPVRSWHMHSVQMNEARLRAKHTSSPPPTSRSASSYQSPKPTAEDEMNQRMRSLSINQRQANLTIDTIVIGGSIAGLATGYALSRVGHRVHVLEKAPSIDQRGIGIRIAPNCSKLLVEWGLGEELSRLAQKCRKSTFRDMNTSEVVGIVEWAEDIIQEAGGEFFLILYSDLRQLLYDLAVSNGVQVSLGAKVQSVSADDTKDQPTVTLEDGTILSADLIVGADGQNSTVREAISGVEPPATDSYDSYYSVVIPGDRMREDPELAEFPDLEEWPMWMGDMRVALAFGTRGGDKYCIHLYWPNKATTYDGPDDEGWETFCSPDVLDLSNCDPRLQKLYKMAEYCIRTKYVVRPPPDEWVHESGRMVLLGEAAHPLLPCSTQGAGMAIEDAAALGSLMSRLRTWDQLPMLLNAFQDLRRDRCMDVGLTELNNATLVTLPPGPTRDGRNAGFRQALALLQKAEENGERWSDAQLRDQWDEIGYVFAYNARDAAEDWWVEWGALGEGSKAMMMHDPLNLSFSIMTETSSAEPLATQIMAMG</sequence>
<dbReference type="PANTHER" id="PTHR13789">
    <property type="entry name" value="MONOOXYGENASE"/>
    <property type="match status" value="1"/>
</dbReference>
<evidence type="ECO:0000256" key="1">
    <source>
        <dbReference type="ARBA" id="ARBA00007992"/>
    </source>
</evidence>
<dbReference type="PRINTS" id="PR00420">
    <property type="entry name" value="RNGMNOXGNASE"/>
</dbReference>
<evidence type="ECO:0000313" key="8">
    <source>
        <dbReference type="EMBL" id="KAF7430499.1"/>
    </source>
</evidence>
<dbReference type="AlphaFoldDB" id="A0A8H6ZTP0"/>
<organism evidence="8 9">
    <name type="scientific">Pleurotus ostreatus</name>
    <name type="common">Oyster mushroom</name>
    <name type="synonym">White-rot fungus</name>
    <dbReference type="NCBI Taxonomy" id="5322"/>
    <lineage>
        <taxon>Eukaryota</taxon>
        <taxon>Fungi</taxon>
        <taxon>Dikarya</taxon>
        <taxon>Basidiomycota</taxon>
        <taxon>Agaricomycotina</taxon>
        <taxon>Agaricomycetes</taxon>
        <taxon>Agaricomycetidae</taxon>
        <taxon>Agaricales</taxon>
        <taxon>Pleurotineae</taxon>
        <taxon>Pleurotaceae</taxon>
        <taxon>Pleurotus</taxon>
    </lineage>
</organism>
<dbReference type="Proteomes" id="UP000623687">
    <property type="component" value="Unassembled WGS sequence"/>
</dbReference>
<dbReference type="InterPro" id="IPR002938">
    <property type="entry name" value="FAD-bd"/>
</dbReference>
<accession>A0A8H6ZTP0</accession>
<feature type="region of interest" description="Disordered" evidence="6">
    <location>
        <begin position="1"/>
        <end position="65"/>
    </location>
</feature>
<reference evidence="8" key="1">
    <citation type="submission" date="2019-07" db="EMBL/GenBank/DDBJ databases">
        <authorList>
            <person name="Palmer J.M."/>
        </authorList>
    </citation>
    <scope>NUCLEOTIDE SEQUENCE</scope>
    <source>
        <strain evidence="8">PC9</strain>
    </source>
</reference>
<dbReference type="PANTHER" id="PTHR13789:SF147">
    <property type="entry name" value="PUTATIVE (AFU_ORTHOLOGUE AFUA_2G01950)-RELATED"/>
    <property type="match status" value="1"/>
</dbReference>
<comment type="similarity">
    <text evidence="1">Belongs to the paxM FAD-dependent monooxygenase family.</text>
</comment>
<evidence type="ECO:0000313" key="9">
    <source>
        <dbReference type="Proteomes" id="UP000623687"/>
    </source>
</evidence>
<keyword evidence="9" id="KW-1185">Reference proteome</keyword>
<dbReference type="GO" id="GO:0004497">
    <property type="term" value="F:monooxygenase activity"/>
    <property type="evidence" value="ECO:0007669"/>
    <property type="project" value="UniProtKB-KW"/>
</dbReference>
<feature type="domain" description="FAD-binding" evidence="7">
    <location>
        <begin position="143"/>
        <end position="496"/>
    </location>
</feature>
<evidence type="ECO:0000256" key="6">
    <source>
        <dbReference type="SAM" id="MobiDB-lite"/>
    </source>
</evidence>
<name>A0A8H6ZTP0_PLEOS</name>
<feature type="compositionally biased region" description="Low complexity" evidence="6">
    <location>
        <begin position="26"/>
        <end position="47"/>
    </location>
</feature>
<dbReference type="InterPro" id="IPR036188">
    <property type="entry name" value="FAD/NAD-bd_sf"/>
</dbReference>
<keyword evidence="3" id="KW-0274">FAD</keyword>
<dbReference type="InterPro" id="IPR050493">
    <property type="entry name" value="FAD-dep_Monooxygenase_BioMet"/>
</dbReference>
<dbReference type="Gene3D" id="3.50.50.60">
    <property type="entry name" value="FAD/NAD(P)-binding domain"/>
    <property type="match status" value="1"/>
</dbReference>
<keyword evidence="5" id="KW-0503">Monooxygenase</keyword>
<evidence type="ECO:0000259" key="7">
    <source>
        <dbReference type="Pfam" id="PF01494"/>
    </source>
</evidence>
<keyword evidence="2" id="KW-0285">Flavoprotein</keyword>
<gene>
    <name evidence="8" type="ORF">PC9H_006207</name>
</gene>
<protein>
    <recommendedName>
        <fullName evidence="7">FAD-binding domain-containing protein</fullName>
    </recommendedName>
</protein>
<dbReference type="EMBL" id="JACETU010000004">
    <property type="protein sequence ID" value="KAF7430499.1"/>
    <property type="molecule type" value="Genomic_DNA"/>
</dbReference>
<feature type="region of interest" description="Disordered" evidence="6">
    <location>
        <begin position="96"/>
        <end position="126"/>
    </location>
</feature>
<dbReference type="GO" id="GO:0071949">
    <property type="term" value="F:FAD binding"/>
    <property type="evidence" value="ECO:0007669"/>
    <property type="project" value="InterPro"/>
</dbReference>
<dbReference type="Pfam" id="PF01494">
    <property type="entry name" value="FAD_binding_3"/>
    <property type="match status" value="1"/>
</dbReference>
<dbReference type="OrthoDB" id="1878542at2759"/>
<dbReference type="VEuPathDB" id="FungiDB:PC9H_006207"/>
<proteinExistence type="inferred from homology"/>
<evidence type="ECO:0000256" key="2">
    <source>
        <dbReference type="ARBA" id="ARBA00022630"/>
    </source>
</evidence>
<dbReference type="RefSeq" id="XP_036631777.1">
    <property type="nucleotide sequence ID" value="XM_036775758.1"/>
</dbReference>
<dbReference type="GeneID" id="59376025"/>
<evidence type="ECO:0000256" key="5">
    <source>
        <dbReference type="ARBA" id="ARBA00023033"/>
    </source>
</evidence>
<keyword evidence="4" id="KW-0560">Oxidoreductase</keyword>